<dbReference type="SMART" id="SM00354">
    <property type="entry name" value="HTH_LACI"/>
    <property type="match status" value="1"/>
</dbReference>
<feature type="domain" description="HTH lacI-type" evidence="4">
    <location>
        <begin position="10"/>
        <end position="64"/>
    </location>
</feature>
<dbReference type="PANTHER" id="PTHR30146">
    <property type="entry name" value="LACI-RELATED TRANSCRIPTIONAL REPRESSOR"/>
    <property type="match status" value="1"/>
</dbReference>
<keyword evidence="6" id="KW-1185">Reference proteome</keyword>
<evidence type="ECO:0000256" key="2">
    <source>
        <dbReference type="ARBA" id="ARBA00023125"/>
    </source>
</evidence>
<dbReference type="InterPro" id="IPR010982">
    <property type="entry name" value="Lambda_DNA-bd_dom_sf"/>
</dbReference>
<organism evidence="5 6">
    <name type="scientific">Mucilaginibacter gossypii</name>
    <dbReference type="NCBI Taxonomy" id="551996"/>
    <lineage>
        <taxon>Bacteria</taxon>
        <taxon>Pseudomonadati</taxon>
        <taxon>Bacteroidota</taxon>
        <taxon>Sphingobacteriia</taxon>
        <taxon>Sphingobacteriales</taxon>
        <taxon>Sphingobacteriaceae</taxon>
        <taxon>Mucilaginibacter</taxon>
    </lineage>
</organism>
<sequence length="342" mass="37402">MTGGNKNDKVNMKTLAKELNLSTATISKALRDSYDISPETKLRVMEAARRLNYVPNAYASSLRKQSSNTIAIIIPEIADSFFSQAINGIESIVAPKKYHALIYLSHDSYEREASMFNDLASGRVDGLIMSVASSTQDTGHIKTLQETGIPIVFFDRVCEDITADKIVTDDYNSAYNAATHLLQAGCKNISLVTISGYPSILTAREQGYRNALTENGFVVKDAEIVTCSNKYTEENVNMIKAHLTTVKPDGIIATVEQLATATYLACDELKLQIPRDVKVICFTNQITAAILNPSLTTILQPAYDMGKQAAETLFGRLSGRLNEAKQELIMPSQLIARASTAS</sequence>
<reference evidence="6" key="1">
    <citation type="submission" date="2016-10" db="EMBL/GenBank/DDBJ databases">
        <authorList>
            <person name="Varghese N."/>
            <person name="Submissions S."/>
        </authorList>
    </citation>
    <scope>NUCLEOTIDE SEQUENCE [LARGE SCALE GENOMIC DNA]</scope>
    <source>
        <strain evidence="6">Gh-67</strain>
    </source>
</reference>
<dbReference type="InterPro" id="IPR000843">
    <property type="entry name" value="HTH_LacI"/>
</dbReference>
<dbReference type="PROSITE" id="PS50932">
    <property type="entry name" value="HTH_LACI_2"/>
    <property type="match status" value="1"/>
</dbReference>
<dbReference type="Gene3D" id="3.40.50.2300">
    <property type="match status" value="2"/>
</dbReference>
<keyword evidence="2" id="KW-0238">DNA-binding</keyword>
<name>A0A1G7RI41_9SPHI</name>
<evidence type="ECO:0000259" key="4">
    <source>
        <dbReference type="PROSITE" id="PS50932"/>
    </source>
</evidence>
<dbReference type="SUPFAM" id="SSF53822">
    <property type="entry name" value="Periplasmic binding protein-like I"/>
    <property type="match status" value="1"/>
</dbReference>
<dbReference type="Pfam" id="PF13377">
    <property type="entry name" value="Peripla_BP_3"/>
    <property type="match status" value="1"/>
</dbReference>
<dbReference type="STRING" id="551996.SAMN05192573_102246"/>
<dbReference type="AlphaFoldDB" id="A0A1G7RI41"/>
<dbReference type="GO" id="GO:0000976">
    <property type="term" value="F:transcription cis-regulatory region binding"/>
    <property type="evidence" value="ECO:0007669"/>
    <property type="project" value="TreeGrafter"/>
</dbReference>
<dbReference type="CDD" id="cd01392">
    <property type="entry name" value="HTH_LacI"/>
    <property type="match status" value="1"/>
</dbReference>
<dbReference type="InterPro" id="IPR046335">
    <property type="entry name" value="LacI/GalR-like_sensor"/>
</dbReference>
<evidence type="ECO:0000313" key="6">
    <source>
        <dbReference type="Proteomes" id="UP000199705"/>
    </source>
</evidence>
<gene>
    <name evidence="5" type="ORF">SAMN05192573_102246</name>
</gene>
<evidence type="ECO:0000256" key="3">
    <source>
        <dbReference type="ARBA" id="ARBA00023163"/>
    </source>
</evidence>
<dbReference type="GO" id="GO:0003700">
    <property type="term" value="F:DNA-binding transcription factor activity"/>
    <property type="evidence" value="ECO:0007669"/>
    <property type="project" value="TreeGrafter"/>
</dbReference>
<evidence type="ECO:0000313" key="5">
    <source>
        <dbReference type="EMBL" id="SDG10324.1"/>
    </source>
</evidence>
<dbReference type="EMBL" id="FNCG01000002">
    <property type="protein sequence ID" value="SDG10324.1"/>
    <property type="molecule type" value="Genomic_DNA"/>
</dbReference>
<dbReference type="InterPro" id="IPR028082">
    <property type="entry name" value="Peripla_BP_I"/>
</dbReference>
<accession>A0A1G7RI41</accession>
<keyword evidence="3" id="KW-0804">Transcription</keyword>
<protein>
    <submittedName>
        <fullName evidence="5">Transcriptional regulator, LacI family</fullName>
    </submittedName>
</protein>
<dbReference type="SUPFAM" id="SSF47413">
    <property type="entry name" value="lambda repressor-like DNA-binding domains"/>
    <property type="match status" value="1"/>
</dbReference>
<dbReference type="RefSeq" id="WP_091163154.1">
    <property type="nucleotide sequence ID" value="NZ_FNCG01000002.1"/>
</dbReference>
<dbReference type="Proteomes" id="UP000199705">
    <property type="component" value="Unassembled WGS sequence"/>
</dbReference>
<dbReference type="Pfam" id="PF00356">
    <property type="entry name" value="LacI"/>
    <property type="match status" value="1"/>
</dbReference>
<dbReference type="CDD" id="cd06267">
    <property type="entry name" value="PBP1_LacI_sugar_binding-like"/>
    <property type="match status" value="1"/>
</dbReference>
<keyword evidence="1" id="KW-0805">Transcription regulation</keyword>
<proteinExistence type="predicted"/>
<dbReference type="Gene3D" id="1.10.260.40">
    <property type="entry name" value="lambda repressor-like DNA-binding domains"/>
    <property type="match status" value="1"/>
</dbReference>
<dbReference type="PANTHER" id="PTHR30146:SF109">
    <property type="entry name" value="HTH-TYPE TRANSCRIPTIONAL REGULATOR GALS"/>
    <property type="match status" value="1"/>
</dbReference>
<evidence type="ECO:0000256" key="1">
    <source>
        <dbReference type="ARBA" id="ARBA00023015"/>
    </source>
</evidence>